<evidence type="ECO:0000313" key="2">
    <source>
        <dbReference type="EMBL" id="MFD1890790.1"/>
    </source>
</evidence>
<comment type="caution">
    <text evidence="2">The sequence shown here is derived from an EMBL/GenBank/DDBJ whole genome shotgun (WGS) entry which is preliminary data.</text>
</comment>
<feature type="transmembrane region" description="Helical" evidence="1">
    <location>
        <begin position="67"/>
        <end position="86"/>
    </location>
</feature>
<dbReference type="Proteomes" id="UP001597326">
    <property type="component" value="Unassembled WGS sequence"/>
</dbReference>
<dbReference type="RefSeq" id="WP_343874113.1">
    <property type="nucleotide sequence ID" value="NZ_BAAAIX010000025.1"/>
</dbReference>
<dbReference type="EMBL" id="JBHUFZ010000026">
    <property type="protein sequence ID" value="MFD1890790.1"/>
    <property type="molecule type" value="Genomic_DNA"/>
</dbReference>
<keyword evidence="1" id="KW-1133">Transmembrane helix</keyword>
<sequence>MATLHGRRLLALTVALEVACFLAFSVTWGNQNPKPLRTLLIPVTIGLLAAFWNHLRSPGPDPKGSPWTALLACSGLAVVLLAYMLATVVEAFQVGF</sequence>
<evidence type="ECO:0008006" key="4">
    <source>
        <dbReference type="Google" id="ProtNLM"/>
    </source>
</evidence>
<protein>
    <recommendedName>
        <fullName evidence="4">DUF2568 domain-containing protein</fullName>
    </recommendedName>
</protein>
<keyword evidence="3" id="KW-1185">Reference proteome</keyword>
<feature type="transmembrane region" description="Helical" evidence="1">
    <location>
        <begin position="39"/>
        <end position="55"/>
    </location>
</feature>
<keyword evidence="1" id="KW-0812">Transmembrane</keyword>
<evidence type="ECO:0000313" key="3">
    <source>
        <dbReference type="Proteomes" id="UP001597326"/>
    </source>
</evidence>
<accession>A0ABW4RYR9</accession>
<name>A0ABW4RYR9_9ACTN</name>
<keyword evidence="1" id="KW-0472">Membrane</keyword>
<reference evidence="3" key="1">
    <citation type="journal article" date="2019" name="Int. J. Syst. Evol. Microbiol.">
        <title>The Global Catalogue of Microorganisms (GCM) 10K type strain sequencing project: providing services to taxonomists for standard genome sequencing and annotation.</title>
        <authorList>
            <consortium name="The Broad Institute Genomics Platform"/>
            <consortium name="The Broad Institute Genome Sequencing Center for Infectious Disease"/>
            <person name="Wu L."/>
            <person name="Ma J."/>
        </authorList>
    </citation>
    <scope>NUCLEOTIDE SEQUENCE [LARGE SCALE GENOMIC DNA]</scope>
    <source>
        <strain evidence="3">CAIM 431</strain>
    </source>
</reference>
<gene>
    <name evidence="2" type="ORF">ACFSCS_11440</name>
</gene>
<proteinExistence type="predicted"/>
<evidence type="ECO:0000256" key="1">
    <source>
        <dbReference type="SAM" id="Phobius"/>
    </source>
</evidence>
<organism evidence="2 3">
    <name type="scientific">Luteococcus peritonei</name>
    <dbReference type="NCBI Taxonomy" id="88874"/>
    <lineage>
        <taxon>Bacteria</taxon>
        <taxon>Bacillati</taxon>
        <taxon>Actinomycetota</taxon>
        <taxon>Actinomycetes</taxon>
        <taxon>Propionibacteriales</taxon>
        <taxon>Propionibacteriaceae</taxon>
        <taxon>Luteococcus</taxon>
    </lineage>
</organism>